<feature type="domain" description="Hcy-binding" evidence="5">
    <location>
        <begin position="2"/>
        <end position="293"/>
    </location>
</feature>
<evidence type="ECO:0000256" key="3">
    <source>
        <dbReference type="PIRSR" id="PIRSR037505-2"/>
    </source>
</evidence>
<dbReference type="OrthoDB" id="9803687at2"/>
<dbReference type="PIRSF" id="PIRSF037505">
    <property type="entry name" value="Betaine_HMT"/>
    <property type="match status" value="1"/>
</dbReference>
<dbReference type="GO" id="GO:0008168">
    <property type="term" value="F:methyltransferase activity"/>
    <property type="evidence" value="ECO:0007669"/>
    <property type="project" value="UniProtKB-UniRule"/>
</dbReference>
<dbReference type="AlphaFoldDB" id="A0A4R2LAX6"/>
<dbReference type="NCBIfam" id="NF005718">
    <property type="entry name" value="PRK07534.1"/>
    <property type="match status" value="1"/>
</dbReference>
<sequence length="317" mass="31520">MNRLLERLAHGRPLLADGATGTNLYRAGLRVGDAPEPWNLTQPARIAALHAAFVAAGADVILTNSFGANRFRLGRHGAARQVAALNAAAARLARGAAAGAERGVVVAGSIGPTGEVLAPHGPLAFDAAVAAFAEQARALADGGVDALWLETLSAPAELDAALAGAAVAGLPLVVTLTFDADARTPAGLDPAGLVARARSAPVVPCALGSNCGAGPAATVASVVELAAAAGPGTPLVAKGNAGLPRRVGDDFVYDASPALMAEYARLALDAGARLVGGCCGTTPAHLRAMRAALDGWHRGPPPQRDAIATRLAAAAGR</sequence>
<dbReference type="InterPro" id="IPR003726">
    <property type="entry name" value="HCY_dom"/>
</dbReference>
<accession>A0A4R2LAX6</accession>
<dbReference type="InterPro" id="IPR036589">
    <property type="entry name" value="HCY_dom_sf"/>
</dbReference>
<keyword evidence="1 4" id="KW-0489">Methyltransferase</keyword>
<dbReference type="Proteomes" id="UP000295765">
    <property type="component" value="Unassembled WGS sequence"/>
</dbReference>
<evidence type="ECO:0000313" key="6">
    <source>
        <dbReference type="EMBL" id="TCO81499.1"/>
    </source>
</evidence>
<evidence type="ECO:0000256" key="2">
    <source>
        <dbReference type="ARBA" id="ARBA00022679"/>
    </source>
</evidence>
<feature type="binding site" evidence="3 4">
    <location>
        <position position="278"/>
    </location>
    <ligand>
        <name>Zn(2+)</name>
        <dbReference type="ChEBI" id="CHEBI:29105"/>
    </ligand>
</feature>
<evidence type="ECO:0000313" key="7">
    <source>
        <dbReference type="Proteomes" id="UP000295765"/>
    </source>
</evidence>
<keyword evidence="3 4" id="KW-0479">Metal-binding</keyword>
<evidence type="ECO:0000259" key="5">
    <source>
        <dbReference type="PROSITE" id="PS50970"/>
    </source>
</evidence>
<keyword evidence="3 4" id="KW-0862">Zinc</keyword>
<reference evidence="6 7" key="1">
    <citation type="submission" date="2019-03" db="EMBL/GenBank/DDBJ databases">
        <title>Genomic Encyclopedia of Type Strains, Phase IV (KMG-IV): sequencing the most valuable type-strain genomes for metagenomic binning, comparative biology and taxonomic classification.</title>
        <authorList>
            <person name="Goeker M."/>
        </authorList>
    </citation>
    <scope>NUCLEOTIDE SEQUENCE [LARGE SCALE GENOMIC DNA]</scope>
    <source>
        <strain evidence="6 7">DSM 25287</strain>
    </source>
</reference>
<comment type="caution">
    <text evidence="6">The sequence shown here is derived from an EMBL/GenBank/DDBJ whole genome shotgun (WGS) entry which is preliminary data.</text>
</comment>
<proteinExistence type="predicted"/>
<comment type="cofactor">
    <cofactor evidence="3">
        <name>Zn(2+)</name>
        <dbReference type="ChEBI" id="CHEBI:29105"/>
    </cofactor>
    <text evidence="3">Binds 1 zinc ion per subunit.</text>
</comment>
<dbReference type="PANTHER" id="PTHR11103">
    <property type="entry name" value="SLR1189 PROTEIN"/>
    <property type="match status" value="1"/>
</dbReference>
<organism evidence="6 7">
    <name type="scientific">Plasticicumulans lactativorans</name>
    <dbReference type="NCBI Taxonomy" id="1133106"/>
    <lineage>
        <taxon>Bacteria</taxon>
        <taxon>Pseudomonadati</taxon>
        <taxon>Pseudomonadota</taxon>
        <taxon>Gammaproteobacteria</taxon>
        <taxon>Candidatus Competibacteraceae</taxon>
        <taxon>Plasticicumulans</taxon>
    </lineage>
</organism>
<dbReference type="SUPFAM" id="SSF82282">
    <property type="entry name" value="Homocysteine S-methyltransferase"/>
    <property type="match status" value="1"/>
</dbReference>
<dbReference type="GO" id="GO:0009086">
    <property type="term" value="P:methionine biosynthetic process"/>
    <property type="evidence" value="ECO:0007669"/>
    <property type="project" value="InterPro"/>
</dbReference>
<dbReference type="Pfam" id="PF02574">
    <property type="entry name" value="S-methyl_trans"/>
    <property type="match status" value="1"/>
</dbReference>
<dbReference type="RefSeq" id="WP_132541476.1">
    <property type="nucleotide sequence ID" value="NZ_SLWY01000008.1"/>
</dbReference>
<keyword evidence="2 4" id="KW-0808">Transferase</keyword>
<dbReference type="PROSITE" id="PS50970">
    <property type="entry name" value="HCY"/>
    <property type="match status" value="1"/>
</dbReference>
<name>A0A4R2LAX6_9GAMM</name>
<dbReference type="InterPro" id="IPR017226">
    <property type="entry name" value="BHMT-like"/>
</dbReference>
<dbReference type="Gene3D" id="3.20.20.330">
    <property type="entry name" value="Homocysteine-binding-like domain"/>
    <property type="match status" value="1"/>
</dbReference>
<keyword evidence="7" id="KW-1185">Reference proteome</keyword>
<feature type="binding site" evidence="3 4">
    <location>
        <position position="279"/>
    </location>
    <ligand>
        <name>Zn(2+)</name>
        <dbReference type="ChEBI" id="CHEBI:29105"/>
    </ligand>
</feature>
<protein>
    <submittedName>
        <fullName evidence="6">5-methyltetrahydrofolate--homocysteine methyltransferase</fullName>
    </submittedName>
</protein>
<gene>
    <name evidence="6" type="ORF">EV699_108130</name>
</gene>
<feature type="binding site" evidence="3 4">
    <location>
        <position position="211"/>
    </location>
    <ligand>
        <name>Zn(2+)</name>
        <dbReference type="ChEBI" id="CHEBI:29105"/>
    </ligand>
</feature>
<evidence type="ECO:0000256" key="1">
    <source>
        <dbReference type="ARBA" id="ARBA00022603"/>
    </source>
</evidence>
<dbReference type="EMBL" id="SLWY01000008">
    <property type="protein sequence ID" value="TCO81499.1"/>
    <property type="molecule type" value="Genomic_DNA"/>
</dbReference>
<dbReference type="PANTHER" id="PTHR11103:SF18">
    <property type="entry name" value="SLR1189 PROTEIN"/>
    <property type="match status" value="1"/>
</dbReference>
<dbReference type="GO" id="GO:0032259">
    <property type="term" value="P:methylation"/>
    <property type="evidence" value="ECO:0007669"/>
    <property type="project" value="UniProtKB-KW"/>
</dbReference>
<dbReference type="GO" id="GO:0008270">
    <property type="term" value="F:zinc ion binding"/>
    <property type="evidence" value="ECO:0007669"/>
    <property type="project" value="InterPro"/>
</dbReference>
<evidence type="ECO:0000256" key="4">
    <source>
        <dbReference type="PROSITE-ProRule" id="PRU00333"/>
    </source>
</evidence>